<evidence type="ECO:0000313" key="6">
    <source>
        <dbReference type="EMBL" id="PIO62830.1"/>
    </source>
</evidence>
<keyword evidence="3" id="KW-0812">Transmembrane</keyword>
<dbReference type="OrthoDB" id="408493at2759"/>
<gene>
    <name evidence="6" type="ORF">TELCIR_15594</name>
</gene>
<proteinExistence type="predicted"/>
<accession>A0A2G9U028</accession>
<dbReference type="Proteomes" id="UP000230423">
    <property type="component" value="Unassembled WGS sequence"/>
</dbReference>
<evidence type="ECO:0000256" key="5">
    <source>
        <dbReference type="ARBA" id="ARBA00023136"/>
    </source>
</evidence>
<dbReference type="GO" id="GO:0000139">
    <property type="term" value="C:Golgi membrane"/>
    <property type="evidence" value="ECO:0007669"/>
    <property type="project" value="InterPro"/>
</dbReference>
<keyword evidence="2" id="KW-0813">Transport</keyword>
<dbReference type="AlphaFoldDB" id="A0A2G9U028"/>
<evidence type="ECO:0000256" key="4">
    <source>
        <dbReference type="ARBA" id="ARBA00022989"/>
    </source>
</evidence>
<dbReference type="GO" id="GO:0015165">
    <property type="term" value="F:pyrimidine nucleotide-sugar transmembrane transporter activity"/>
    <property type="evidence" value="ECO:0007669"/>
    <property type="project" value="InterPro"/>
</dbReference>
<reference evidence="6 7" key="1">
    <citation type="submission" date="2015-09" db="EMBL/GenBank/DDBJ databases">
        <title>Draft genome of the parasitic nematode Teladorsagia circumcincta isolate WARC Sus (inbred).</title>
        <authorList>
            <person name="Mitreva M."/>
        </authorList>
    </citation>
    <scope>NUCLEOTIDE SEQUENCE [LARGE SCALE GENOMIC DNA]</scope>
    <source>
        <strain evidence="6 7">S</strain>
    </source>
</reference>
<evidence type="ECO:0000256" key="1">
    <source>
        <dbReference type="ARBA" id="ARBA00004141"/>
    </source>
</evidence>
<evidence type="ECO:0000313" key="7">
    <source>
        <dbReference type="Proteomes" id="UP000230423"/>
    </source>
</evidence>
<name>A0A2G9U028_TELCI</name>
<dbReference type="Pfam" id="PF04142">
    <property type="entry name" value="Nuc_sug_transp"/>
    <property type="match status" value="1"/>
</dbReference>
<keyword evidence="4" id="KW-1133">Transmembrane helix</keyword>
<sequence>MKSAGDLEELLPEKRLTLQRNTVPFIKSVHYLICSMQFFSMSLLVIQHTGMPFLVRATNKVCIPAFAYAVQNNLYYIALANIDATTYTVRCRNTGEN</sequence>
<organism evidence="6 7">
    <name type="scientific">Teladorsagia circumcincta</name>
    <name type="common">Brown stomach worm</name>
    <name type="synonym">Ostertagia circumcincta</name>
    <dbReference type="NCBI Taxonomy" id="45464"/>
    <lineage>
        <taxon>Eukaryota</taxon>
        <taxon>Metazoa</taxon>
        <taxon>Ecdysozoa</taxon>
        <taxon>Nematoda</taxon>
        <taxon>Chromadorea</taxon>
        <taxon>Rhabditida</taxon>
        <taxon>Rhabditina</taxon>
        <taxon>Rhabditomorpha</taxon>
        <taxon>Strongyloidea</taxon>
        <taxon>Trichostrongylidae</taxon>
        <taxon>Teladorsagia</taxon>
    </lineage>
</organism>
<keyword evidence="7" id="KW-1185">Reference proteome</keyword>
<keyword evidence="5" id="KW-0472">Membrane</keyword>
<dbReference type="InterPro" id="IPR007271">
    <property type="entry name" value="Nuc_sug_transpt"/>
</dbReference>
<evidence type="ECO:0000256" key="3">
    <source>
        <dbReference type="ARBA" id="ARBA00022692"/>
    </source>
</evidence>
<comment type="subcellular location">
    <subcellularLocation>
        <location evidence="1">Membrane</location>
        <topology evidence="1">Multi-pass membrane protein</topology>
    </subcellularLocation>
</comment>
<evidence type="ECO:0000256" key="2">
    <source>
        <dbReference type="ARBA" id="ARBA00022597"/>
    </source>
</evidence>
<protein>
    <submittedName>
        <fullName evidence="6">Uncharacterized protein</fullName>
    </submittedName>
</protein>
<keyword evidence="2" id="KW-0762">Sugar transport</keyword>
<dbReference type="EMBL" id="KZ351612">
    <property type="protein sequence ID" value="PIO62830.1"/>
    <property type="molecule type" value="Genomic_DNA"/>
</dbReference>